<proteinExistence type="predicted"/>
<name>A0A9W9FC01_9EURO</name>
<protein>
    <recommendedName>
        <fullName evidence="5">F-box domain-containing protein</fullName>
    </recommendedName>
</protein>
<evidence type="ECO:0008006" key="5">
    <source>
        <dbReference type="Google" id="ProtNLM"/>
    </source>
</evidence>
<evidence type="ECO:0000313" key="4">
    <source>
        <dbReference type="Proteomes" id="UP001149165"/>
    </source>
</evidence>
<feature type="compositionally biased region" description="Low complexity" evidence="2">
    <location>
        <begin position="545"/>
        <end position="581"/>
    </location>
</feature>
<dbReference type="EMBL" id="JAPQKH010000005">
    <property type="protein sequence ID" value="KAJ5097279.1"/>
    <property type="molecule type" value="Genomic_DNA"/>
</dbReference>
<keyword evidence="4" id="KW-1185">Reference proteome</keyword>
<comment type="caution">
    <text evidence="3">The sequence shown here is derived from an EMBL/GenBank/DDBJ whole genome shotgun (WGS) entry which is preliminary data.</text>
</comment>
<feature type="region of interest" description="Disordered" evidence="2">
    <location>
        <begin position="509"/>
        <end position="597"/>
    </location>
</feature>
<accession>A0A9W9FC01</accession>
<feature type="compositionally biased region" description="Polar residues" evidence="2">
    <location>
        <begin position="514"/>
        <end position="532"/>
    </location>
</feature>
<dbReference type="Proteomes" id="UP001149165">
    <property type="component" value="Unassembled WGS sequence"/>
</dbReference>
<dbReference type="AlphaFoldDB" id="A0A9W9FC01"/>
<feature type="coiled-coil region" evidence="1">
    <location>
        <begin position="481"/>
        <end position="508"/>
    </location>
</feature>
<reference evidence="3" key="2">
    <citation type="journal article" date="2023" name="IMA Fungus">
        <title>Comparative genomic study of the Penicillium genus elucidates a diverse pangenome and 15 lateral gene transfer events.</title>
        <authorList>
            <person name="Petersen C."/>
            <person name="Sorensen T."/>
            <person name="Nielsen M.R."/>
            <person name="Sondergaard T.E."/>
            <person name="Sorensen J.L."/>
            <person name="Fitzpatrick D.A."/>
            <person name="Frisvad J.C."/>
            <person name="Nielsen K.L."/>
        </authorList>
    </citation>
    <scope>NUCLEOTIDE SEQUENCE</scope>
    <source>
        <strain evidence="3">IBT 30069</strain>
    </source>
</reference>
<dbReference type="OrthoDB" id="5304511at2759"/>
<evidence type="ECO:0000256" key="1">
    <source>
        <dbReference type="SAM" id="Coils"/>
    </source>
</evidence>
<evidence type="ECO:0000313" key="3">
    <source>
        <dbReference type="EMBL" id="KAJ5097279.1"/>
    </source>
</evidence>
<keyword evidence="1" id="KW-0175">Coiled coil</keyword>
<evidence type="ECO:0000256" key="2">
    <source>
        <dbReference type="SAM" id="MobiDB-lite"/>
    </source>
</evidence>
<organism evidence="3 4">
    <name type="scientific">Penicillium angulare</name>
    <dbReference type="NCBI Taxonomy" id="116970"/>
    <lineage>
        <taxon>Eukaryota</taxon>
        <taxon>Fungi</taxon>
        <taxon>Dikarya</taxon>
        <taxon>Ascomycota</taxon>
        <taxon>Pezizomycotina</taxon>
        <taxon>Eurotiomycetes</taxon>
        <taxon>Eurotiomycetidae</taxon>
        <taxon>Eurotiales</taxon>
        <taxon>Aspergillaceae</taxon>
        <taxon>Penicillium</taxon>
    </lineage>
</organism>
<reference evidence="3" key="1">
    <citation type="submission" date="2022-11" db="EMBL/GenBank/DDBJ databases">
        <authorList>
            <person name="Petersen C."/>
        </authorList>
    </citation>
    <scope>NUCLEOTIDE SEQUENCE</scope>
    <source>
        <strain evidence="3">IBT 30069</strain>
    </source>
</reference>
<gene>
    <name evidence="3" type="ORF">N7456_008000</name>
</gene>
<sequence>MEPQEDTSSVDGSVVSWPSDYSTGPLPVKNTFCLPDRYCDALGAPGSLTDVLGEGYTDGNKAFPSPRLLREGLQASSTNGTRYISLETLPTELLQEILFWVDDLESLESAALTGISLYLAFMGKETQYVGPALEKLIDPGLRHEVIFTHKSQDFSGKYRDASYQEANEFITEYFMCKGQPLRFNFTLSEAKSVLETHQLVEYFTQFFSETVLVSLPSEEYDGVNIRKPIAPLARPLSNSERLRINRSFYRFQIYCGIFEEWGDLENYLGYQQVNDYFKYFAPWENEQLSVIYDFLYRVIKPTLEDATKDVPEWILFFAKSKATIHDFVGYQMSFGLEYIRDTIMDADSRPREYRLDIFQPCFENLPTLDNFLDLGLKEANVDYRIWEDMLLNLGPEKLKEYVRKPHYLDEDDGPEKVWRWSHAWCTPRQFISFPVQERLRGFGYVMWDHCRLEDWGFPIDTRYYWHGPNDFSKKAWKKEQKTKHREELRSWKQKARDLKNTYEPLESEYDFSENGLSENGLSENGLSENGSENGALEDGSDDGASENSSENGNSENGASENGASEDGSESGASENGNSEDGSSVERSPVKRSLSHLRRDCKEKVRAWRKTKGLHRRVLERRQVRIKKVEKPRWRIHDKIAKYEGRWAFFM</sequence>